<organism evidence="3 4">
    <name type="scientific">Marinifilum caeruleilacunae</name>
    <dbReference type="NCBI Taxonomy" id="2499076"/>
    <lineage>
        <taxon>Bacteria</taxon>
        <taxon>Pseudomonadati</taxon>
        <taxon>Bacteroidota</taxon>
        <taxon>Bacteroidia</taxon>
        <taxon>Marinilabiliales</taxon>
        <taxon>Marinifilaceae</taxon>
    </lineage>
</organism>
<evidence type="ECO:0000256" key="1">
    <source>
        <dbReference type="SAM" id="SignalP"/>
    </source>
</evidence>
<accession>A0ABX1WQ77</accession>
<dbReference type="Proteomes" id="UP000732105">
    <property type="component" value="Unassembled WGS sequence"/>
</dbReference>
<dbReference type="PANTHER" id="PTHR10900:SF77">
    <property type="entry name" value="FI19380P1"/>
    <property type="match status" value="1"/>
</dbReference>
<name>A0ABX1WQ77_9BACT</name>
<evidence type="ECO:0000259" key="2">
    <source>
        <dbReference type="PROSITE" id="PS50213"/>
    </source>
</evidence>
<dbReference type="EMBL" id="RZNH01000001">
    <property type="protein sequence ID" value="NOU58230.1"/>
    <property type="molecule type" value="Genomic_DNA"/>
</dbReference>
<dbReference type="InterPro" id="IPR000782">
    <property type="entry name" value="FAS1_domain"/>
</dbReference>
<feature type="domain" description="FAS1" evidence="2">
    <location>
        <begin position="320"/>
        <end position="458"/>
    </location>
</feature>
<reference evidence="3 4" key="1">
    <citation type="submission" date="2018-12" db="EMBL/GenBank/DDBJ databases">
        <title>Marinifilum JC070 sp. nov., a marine bacterium isolated from Yongle Blue Hole in the South China Sea.</title>
        <authorList>
            <person name="Fu T."/>
        </authorList>
    </citation>
    <scope>NUCLEOTIDE SEQUENCE [LARGE SCALE GENOMIC DNA]</scope>
    <source>
        <strain evidence="3 4">JC070</strain>
    </source>
</reference>
<protein>
    <submittedName>
        <fullName evidence="3">Fasciclin domain-containing protein</fullName>
    </submittedName>
</protein>
<feature type="signal peptide" evidence="1">
    <location>
        <begin position="1"/>
        <end position="23"/>
    </location>
</feature>
<feature type="chain" id="PRO_5045461223" evidence="1">
    <location>
        <begin position="24"/>
        <end position="595"/>
    </location>
</feature>
<dbReference type="SUPFAM" id="SSF82153">
    <property type="entry name" value="FAS1 domain"/>
    <property type="match status" value="4"/>
</dbReference>
<dbReference type="InterPro" id="IPR036378">
    <property type="entry name" value="FAS1_dom_sf"/>
</dbReference>
<dbReference type="PANTHER" id="PTHR10900">
    <property type="entry name" value="PERIOSTIN-RELATED"/>
    <property type="match status" value="1"/>
</dbReference>
<proteinExistence type="predicted"/>
<dbReference type="Gene3D" id="2.30.180.10">
    <property type="entry name" value="FAS1 domain"/>
    <property type="match status" value="4"/>
</dbReference>
<dbReference type="PROSITE" id="PS50213">
    <property type="entry name" value="FAS1"/>
    <property type="match status" value="4"/>
</dbReference>
<dbReference type="RefSeq" id="WP_171593497.1">
    <property type="nucleotide sequence ID" value="NZ_RZNH01000001.1"/>
</dbReference>
<evidence type="ECO:0000313" key="3">
    <source>
        <dbReference type="EMBL" id="NOU58230.1"/>
    </source>
</evidence>
<sequence length="595" mass="62211">MNFRNYKFSLGLFLLMIAAIVNVSCEDDDDDMPKPMPMEENIVDIVVGNSDFSILAAALTKADLVSALNGAGPFTVFGPTNAAFEQLFTDLGVSGLDDLSAEALTPILLYHVLGIQAKSSDLSEGYVETLSTFTPGDFGINLLITLDSGVQLNSSSNVTTADVMASNGVIHIIDEVILPPDVVDIAIANASFSHLVDAVIKADLVDALKADGPFTIFAPTDEAFEALFTELGVSGIEDLSAEDLIPILTYHVVAGNVRAADVSTGSVPTLNTEADIEIDADGSGVILNGSSNVIATDVQGTNGVVHVIDKVLIPGADEEPQSIADIASANADFTSLVAALAKAELVETMDGEGTFTVFAPTNQAFQDLFDNLGVSGIDELSKETLTQVLLYHVLGTKVMSGDISPGYVETLATNSPDMDPVSLQIALDNGVKLNKETMVTTADIEAFNGVIHIIDKVLLPPNVVDIAIANDSFEHLVAAVVKADLAGTLSGDGPFTIFAPTDAAFEALFEALGVNGIDDLSAETLTPILLYHVVSGNVRADQVSTGMVPTLNESNMLDIDTSSGVTINGDTNVTATDIQGTNGVIHVIDKVLLPE</sequence>
<dbReference type="Pfam" id="PF02469">
    <property type="entry name" value="Fasciclin"/>
    <property type="match status" value="4"/>
</dbReference>
<dbReference type="SMART" id="SM00554">
    <property type="entry name" value="FAS1"/>
    <property type="match status" value="4"/>
</dbReference>
<keyword evidence="4" id="KW-1185">Reference proteome</keyword>
<dbReference type="InterPro" id="IPR050904">
    <property type="entry name" value="Adhesion/Biosynth-related"/>
</dbReference>
<feature type="domain" description="FAS1" evidence="2">
    <location>
        <begin position="460"/>
        <end position="592"/>
    </location>
</feature>
<keyword evidence="1" id="KW-0732">Signal</keyword>
<comment type="caution">
    <text evidence="3">The sequence shown here is derived from an EMBL/GenBank/DDBJ whole genome shotgun (WGS) entry which is preliminary data.</text>
</comment>
<feature type="domain" description="FAS1" evidence="2">
    <location>
        <begin position="179"/>
        <end position="312"/>
    </location>
</feature>
<gene>
    <name evidence="3" type="ORF">ELS83_00275</name>
</gene>
<evidence type="ECO:0000313" key="4">
    <source>
        <dbReference type="Proteomes" id="UP000732105"/>
    </source>
</evidence>
<feature type="domain" description="FAS1" evidence="2">
    <location>
        <begin position="39"/>
        <end position="177"/>
    </location>
</feature>